<protein>
    <submittedName>
        <fullName evidence="2">Uncharacterized protein</fullName>
    </submittedName>
</protein>
<reference evidence="2" key="1">
    <citation type="submission" date="2021-02" db="EMBL/GenBank/DDBJ databases">
        <authorList>
            <person name="Dougan E. K."/>
            <person name="Rhodes N."/>
            <person name="Thang M."/>
            <person name="Chan C."/>
        </authorList>
    </citation>
    <scope>NUCLEOTIDE SEQUENCE</scope>
</reference>
<dbReference type="Proteomes" id="UP000604046">
    <property type="component" value="Unassembled WGS sequence"/>
</dbReference>
<evidence type="ECO:0000256" key="1">
    <source>
        <dbReference type="SAM" id="MobiDB-lite"/>
    </source>
</evidence>
<dbReference type="EMBL" id="CAJNDS010002434">
    <property type="protein sequence ID" value="CAE7472082.1"/>
    <property type="molecule type" value="Genomic_DNA"/>
</dbReference>
<comment type="caution">
    <text evidence="2">The sequence shown here is derived from an EMBL/GenBank/DDBJ whole genome shotgun (WGS) entry which is preliminary data.</text>
</comment>
<proteinExistence type="predicted"/>
<dbReference type="AlphaFoldDB" id="A0A812SBH2"/>
<gene>
    <name evidence="2" type="ORF">SNAT2548_LOCUS26510</name>
</gene>
<evidence type="ECO:0000313" key="2">
    <source>
        <dbReference type="EMBL" id="CAE7472082.1"/>
    </source>
</evidence>
<feature type="region of interest" description="Disordered" evidence="1">
    <location>
        <begin position="18"/>
        <end position="52"/>
    </location>
</feature>
<sequence>MASPLLWGAQARAEFSKNWPGQTKLNEVDEASPGRGASGTSKSRRTRNSRAFHKPCASSALRRLAKHVSGAHAKGKGWALRLCAIPERWKAVECHHVGGVGVSRQCSGKNTKEGKMPALVLGMFNSCHSHSFIFFCTFECVSLAIHHLDRSLLQRSETALA</sequence>
<keyword evidence="3" id="KW-1185">Reference proteome</keyword>
<feature type="compositionally biased region" description="Basic residues" evidence="1">
    <location>
        <begin position="42"/>
        <end position="52"/>
    </location>
</feature>
<accession>A0A812SBH2</accession>
<evidence type="ECO:0000313" key="3">
    <source>
        <dbReference type="Proteomes" id="UP000604046"/>
    </source>
</evidence>
<name>A0A812SBH2_9DINO</name>
<organism evidence="2 3">
    <name type="scientific">Symbiodinium natans</name>
    <dbReference type="NCBI Taxonomy" id="878477"/>
    <lineage>
        <taxon>Eukaryota</taxon>
        <taxon>Sar</taxon>
        <taxon>Alveolata</taxon>
        <taxon>Dinophyceae</taxon>
        <taxon>Suessiales</taxon>
        <taxon>Symbiodiniaceae</taxon>
        <taxon>Symbiodinium</taxon>
    </lineage>
</organism>